<dbReference type="RefSeq" id="WP_379709493.1">
    <property type="nucleotide sequence ID" value="NZ_JBHSCZ010000002.1"/>
</dbReference>
<dbReference type="SMART" id="SM00089">
    <property type="entry name" value="PKD"/>
    <property type="match status" value="2"/>
</dbReference>
<dbReference type="Pfam" id="PF13585">
    <property type="entry name" value="CHU_C"/>
    <property type="match status" value="1"/>
</dbReference>
<dbReference type="CDD" id="cd00146">
    <property type="entry name" value="PKD"/>
    <property type="match status" value="2"/>
</dbReference>
<dbReference type="EMBL" id="JBHSCZ010000002">
    <property type="protein sequence ID" value="MFC4263222.1"/>
    <property type="molecule type" value="Genomic_DNA"/>
</dbReference>
<dbReference type="InterPro" id="IPR026341">
    <property type="entry name" value="T9SS_type_B"/>
</dbReference>
<proteinExistence type="predicted"/>
<reference evidence="4" key="1">
    <citation type="journal article" date="2019" name="Int. J. Syst. Evol. Microbiol.">
        <title>The Global Catalogue of Microorganisms (GCM) 10K type strain sequencing project: providing services to taxonomists for standard genome sequencing and annotation.</title>
        <authorList>
            <consortium name="The Broad Institute Genomics Platform"/>
            <consortium name="The Broad Institute Genome Sequencing Center for Infectious Disease"/>
            <person name="Wu L."/>
            <person name="Ma J."/>
        </authorList>
    </citation>
    <scope>NUCLEOTIDE SEQUENCE [LARGE SCALE GENOMIC DNA]</scope>
    <source>
        <strain evidence="4">CECT 8289</strain>
    </source>
</reference>
<evidence type="ECO:0000313" key="3">
    <source>
        <dbReference type="EMBL" id="MFC4263222.1"/>
    </source>
</evidence>
<dbReference type="PROSITE" id="PS50093">
    <property type="entry name" value="PKD"/>
    <property type="match status" value="2"/>
</dbReference>
<dbReference type="InterPro" id="IPR013783">
    <property type="entry name" value="Ig-like_fold"/>
</dbReference>
<feature type="signal peptide" evidence="1">
    <location>
        <begin position="1"/>
        <end position="24"/>
    </location>
</feature>
<evidence type="ECO:0000259" key="2">
    <source>
        <dbReference type="PROSITE" id="PS50093"/>
    </source>
</evidence>
<feature type="domain" description="PKD" evidence="2">
    <location>
        <begin position="589"/>
        <end position="624"/>
    </location>
</feature>
<dbReference type="SUPFAM" id="SSF49299">
    <property type="entry name" value="PKD domain"/>
    <property type="match status" value="2"/>
</dbReference>
<accession>A0ABV8QU64</accession>
<dbReference type="InterPro" id="IPR035986">
    <property type="entry name" value="PKD_dom_sf"/>
</dbReference>
<name>A0ABV8QU64_9BACT</name>
<dbReference type="InterPro" id="IPR000601">
    <property type="entry name" value="PKD_dom"/>
</dbReference>
<organism evidence="3 4">
    <name type="scientific">Ferruginibacter yonginensis</name>
    <dbReference type="NCBI Taxonomy" id="1310416"/>
    <lineage>
        <taxon>Bacteria</taxon>
        <taxon>Pseudomonadati</taxon>
        <taxon>Bacteroidota</taxon>
        <taxon>Chitinophagia</taxon>
        <taxon>Chitinophagales</taxon>
        <taxon>Chitinophagaceae</taxon>
        <taxon>Ferruginibacter</taxon>
    </lineage>
</organism>
<comment type="caution">
    <text evidence="3">The sequence shown here is derived from an EMBL/GenBank/DDBJ whole genome shotgun (WGS) entry which is preliminary data.</text>
</comment>
<keyword evidence="4" id="KW-1185">Reference proteome</keyword>
<sequence>MNLKRVKVIVSIVALCFVSFHIKAQCPPNIDFENGTFDGWQLYTGNTVDAGGVNLINLTPVNSPQFGRHEIINSSTGNTTDQYGGFPTLCPNGSGNSIKLGNTDGGAQSEAASYTFTIPQGANQFSLTYYYAVVFQDPGHAGHQQPRLEIEVQNLTDGTIAGCSSFSFIASGGLPGFFQAPFSGNIPIWCKNWSANSINLDGNEGKTIRIFFKTADCTFQAHFGYAYIDVATECSSSFTGASYCPTDTSVTITAPFGYQGYKWFNQNFTQTLGTTQTLILNPPPPAGTVIKVELEPFAGYGCKDTLTANLVANLVVTADAGNNVTTCDNKPVQIGAPPQAGRVYSWLPTTGLSNPFISNPIATVNTTTTYTLTVRSIGGGCETTDQVTVTSPSFNNNIIVSGNTSICEGAVAYPILSVGVADSIQWYRNEVPLIGANATQYTVTQTGDYKAIQFSNTGGCFSVSATKHIDIFPQPIAGFKINQSLQCLPNNNFQFTDTSSVNSGVLQYLWDFGDGLTSTIANPTHVYTQPGVYNVVLKVQVGGGCEALSNLPVTVKPGAKAAFQIPKAICTNNIFLPVNNTNTNGINGINYLWDFGNGQTSTNAMPSVSYITPGNYNVKLTVTSVDCMVPNIAILPIEVEAQVPNTKYADQIAILNFPVTLTQRTIGKSVTWMPATQLNNSGIYKPVFKGASSQLYTINMTTAAGCVTVDTLQVNVIKKIAIYVPTAFTPNADGTNDYLKPLLYGFKKVQYFRVYNRLGQLLFQMNSDTPGWDGKVNGQLQERQTLVWVLAAEDVDGKMHQAKGTTILMR</sequence>
<dbReference type="NCBIfam" id="TIGR04131">
    <property type="entry name" value="Bac_Flav_CTERM"/>
    <property type="match status" value="1"/>
</dbReference>
<feature type="chain" id="PRO_5047342399" evidence="1">
    <location>
        <begin position="25"/>
        <end position="810"/>
    </location>
</feature>
<dbReference type="Pfam" id="PF18911">
    <property type="entry name" value="PKD_4"/>
    <property type="match status" value="2"/>
</dbReference>
<protein>
    <submittedName>
        <fullName evidence="3">PKD domain-containing protein</fullName>
    </submittedName>
</protein>
<evidence type="ECO:0000313" key="4">
    <source>
        <dbReference type="Proteomes" id="UP001595907"/>
    </source>
</evidence>
<gene>
    <name evidence="3" type="ORF">ACFOWM_10060</name>
</gene>
<keyword evidence="1" id="KW-0732">Signal</keyword>
<dbReference type="Gene3D" id="2.60.40.10">
    <property type="entry name" value="Immunoglobulins"/>
    <property type="match status" value="2"/>
</dbReference>
<feature type="domain" description="PKD" evidence="2">
    <location>
        <begin position="495"/>
        <end position="555"/>
    </location>
</feature>
<dbReference type="Proteomes" id="UP001595907">
    <property type="component" value="Unassembled WGS sequence"/>
</dbReference>
<dbReference type="InterPro" id="IPR022409">
    <property type="entry name" value="PKD/Chitinase_dom"/>
</dbReference>
<evidence type="ECO:0000256" key="1">
    <source>
        <dbReference type="SAM" id="SignalP"/>
    </source>
</evidence>